<dbReference type="HOGENOM" id="CLU_1953759_0_0_1"/>
<protein>
    <submittedName>
        <fullName evidence="2">Uncharacterized protein</fullName>
    </submittedName>
</protein>
<accession>M3YZ54</accession>
<dbReference type="EMBL" id="AEYP01056630">
    <property type="status" value="NOT_ANNOTATED_CDS"/>
    <property type="molecule type" value="Genomic_DNA"/>
</dbReference>
<dbReference type="AlphaFoldDB" id="M3YZ54"/>
<organism evidence="2">
    <name type="scientific">Mustela putorius furo</name>
    <name type="common">European domestic ferret</name>
    <name type="synonym">Mustela furo</name>
    <dbReference type="NCBI Taxonomy" id="9669"/>
    <lineage>
        <taxon>Eukaryota</taxon>
        <taxon>Metazoa</taxon>
        <taxon>Chordata</taxon>
        <taxon>Craniata</taxon>
        <taxon>Vertebrata</taxon>
        <taxon>Euteleostomi</taxon>
        <taxon>Mammalia</taxon>
        <taxon>Eutheria</taxon>
        <taxon>Laurasiatheria</taxon>
        <taxon>Carnivora</taxon>
        <taxon>Caniformia</taxon>
        <taxon>Musteloidea</taxon>
        <taxon>Mustelidae</taxon>
        <taxon>Mustelinae</taxon>
        <taxon>Mustela</taxon>
    </lineage>
</organism>
<dbReference type="InParanoid" id="M3YZ54"/>
<name>M3YZ54_MUSPF</name>
<evidence type="ECO:0000256" key="1">
    <source>
        <dbReference type="SAM" id="MobiDB-lite"/>
    </source>
</evidence>
<dbReference type="Ensembl" id="ENSMPUT00000016861.1">
    <property type="protein sequence ID" value="ENSMPUP00000016614.1"/>
    <property type="gene ID" value="ENSMPUG00000016717.1"/>
</dbReference>
<proteinExistence type="predicted"/>
<feature type="region of interest" description="Disordered" evidence="1">
    <location>
        <begin position="88"/>
        <end position="111"/>
    </location>
</feature>
<evidence type="ECO:0000313" key="2">
    <source>
        <dbReference type="Ensembl" id="ENSMPUP00000016614.1"/>
    </source>
</evidence>
<reference evidence="2" key="1">
    <citation type="submission" date="2024-06" db="UniProtKB">
        <authorList>
            <consortium name="Ensembl"/>
        </authorList>
    </citation>
    <scope>IDENTIFICATION</scope>
</reference>
<sequence>KAAPPLPGGVTARRREGQLLVCGFLRGSGQPLTGRYVPEPAHRAHLRRLHLPDRRRLLPYLLPAPHAAGGVPTLGRPRRRPQFLEVQDKVGQTSGPGEVGPVAGKGGTHVPMLGLRVRSAPTLYQSQSD</sequence>